<sequence>KIDYYGEALFLLLNLRYKLIKISELSVWNIGGGKSTSIQTKFTSSKKIYATGKYELSKWSKFLRAPEIFFKIIEVSIGYKIKRKWKSIL</sequence>
<organism evidence="1">
    <name type="scientific">marine sediment metagenome</name>
    <dbReference type="NCBI Taxonomy" id="412755"/>
    <lineage>
        <taxon>unclassified sequences</taxon>
        <taxon>metagenomes</taxon>
        <taxon>ecological metagenomes</taxon>
    </lineage>
</organism>
<name>A0A0F9E1U2_9ZZZZ</name>
<evidence type="ECO:0000313" key="1">
    <source>
        <dbReference type="EMBL" id="KKL67949.1"/>
    </source>
</evidence>
<reference evidence="1" key="1">
    <citation type="journal article" date="2015" name="Nature">
        <title>Complex archaea that bridge the gap between prokaryotes and eukaryotes.</title>
        <authorList>
            <person name="Spang A."/>
            <person name="Saw J.H."/>
            <person name="Jorgensen S.L."/>
            <person name="Zaremba-Niedzwiedzka K."/>
            <person name="Martijn J."/>
            <person name="Lind A.E."/>
            <person name="van Eijk R."/>
            <person name="Schleper C."/>
            <person name="Guy L."/>
            <person name="Ettema T.J."/>
        </authorList>
    </citation>
    <scope>NUCLEOTIDE SEQUENCE</scope>
</reference>
<feature type="non-terminal residue" evidence="1">
    <location>
        <position position="1"/>
    </location>
</feature>
<proteinExistence type="predicted"/>
<dbReference type="EMBL" id="LAZR01026688">
    <property type="protein sequence ID" value="KKL67949.1"/>
    <property type="molecule type" value="Genomic_DNA"/>
</dbReference>
<accession>A0A0F9E1U2</accession>
<comment type="caution">
    <text evidence="1">The sequence shown here is derived from an EMBL/GenBank/DDBJ whole genome shotgun (WGS) entry which is preliminary data.</text>
</comment>
<gene>
    <name evidence="1" type="ORF">LCGC14_2129850</name>
</gene>
<dbReference type="AlphaFoldDB" id="A0A0F9E1U2"/>
<protein>
    <submittedName>
        <fullName evidence="1">Uncharacterized protein</fullName>
    </submittedName>
</protein>